<dbReference type="PANTHER" id="PTHR31151">
    <property type="entry name" value="PROLINE-TRNA LIGASE (DUF1680)"/>
    <property type="match status" value="1"/>
</dbReference>
<dbReference type="InterPro" id="IPR032275">
    <property type="entry name" value="DUF4986"/>
</dbReference>
<evidence type="ECO:0000259" key="3">
    <source>
        <dbReference type="Pfam" id="PF20620"/>
    </source>
</evidence>
<feature type="domain" description="Non-reducing end beta-L-arabinofuranosidase-like GH127 middle" evidence="4">
    <location>
        <begin position="389"/>
        <end position="481"/>
    </location>
</feature>
<dbReference type="PANTHER" id="PTHR31151:SF0">
    <property type="entry name" value="PROLINE-TRNA LIGASE (DUF1680)"/>
    <property type="match status" value="1"/>
</dbReference>
<dbReference type="Pfam" id="PF16375">
    <property type="entry name" value="DUF4986"/>
    <property type="match status" value="1"/>
</dbReference>
<dbReference type="AlphaFoldDB" id="A0A1H3P1T1"/>
<dbReference type="Proteomes" id="UP000198935">
    <property type="component" value="Unassembled WGS sequence"/>
</dbReference>
<gene>
    <name evidence="5" type="ORF">SAMN05421736_104287</name>
</gene>
<organism evidence="5 6">
    <name type="scientific">Evansella caseinilytica</name>
    <dbReference type="NCBI Taxonomy" id="1503961"/>
    <lineage>
        <taxon>Bacteria</taxon>
        <taxon>Bacillati</taxon>
        <taxon>Bacillota</taxon>
        <taxon>Bacilli</taxon>
        <taxon>Bacillales</taxon>
        <taxon>Bacillaceae</taxon>
        <taxon>Evansella</taxon>
    </lineage>
</organism>
<sequence length="757" mass="86236">MNGITLQNGLFKASQEKGKEYLYYLEVDRLMAPFYEATGQRPKKQRYGGWESTGISGHSLGHWLSAASQMYAVTGEEALKNKVVYAIDELAYLQQLDGEGYVGGFPKTCFEQVFTGEFEAEHFSLNGQWVPWYSLHKVFAGLIDAYQFTKTKKALQIVRRLADWAVKGLSSLTEKQFQKMLICEHGGMNEALADVYLLTGEKSYLALATRFCHLAVLEPLARKEDRLEGLHANTQIPKVVGAAKLYEITGEEKYKEMALFFWQLVTETRSYIIGGNSINEHFGPAHQEKLGVQTTETCNTYNMLKLTEHLFRWTHESNYMDYYERALYNHILASQDPDSGMKTYFVSSEPGHFKVYCSPDHSFWCCTGTGMENPARYTRSIYTVENTAIFIHLFIASELRLAEQGLHITQETAFPFEQKTALRFHETGNGPVTIKIRVPYWCKQLKLLINGEEQAFTTSGGYLSVTRVWQKTDTVEVLLPMSLHTYTAKDDPKKTAVLYGPLVLAGVLGKENFPESDILADHLKLNHHPGVDVPALVADKHSINEWLELRDEKKLVFVTDAVGQPGAKKITLLPFFHLHHERYTIYWDLLTEEEYLLYQEEQARQTKQRFLVVDEVQPHEQQPEVEHQLKKQNSSSGYSAVVQKGWRDTRGEGYFSYQMSVDSNTENKLVVTYFGGDCTFTDNGSSYERDFQILIDDTVVAHQKLNHIGAPASTVDIQYPLPTELTYGKEKVEVTFRSDHQKAAGGVYGIKILTRKQ</sequence>
<dbReference type="Pfam" id="PF20620">
    <property type="entry name" value="DUF6805"/>
    <property type="match status" value="1"/>
</dbReference>
<dbReference type="Pfam" id="PF20736">
    <property type="entry name" value="Glyco_hydro127M"/>
    <property type="match status" value="1"/>
</dbReference>
<reference evidence="6" key="1">
    <citation type="submission" date="2016-10" db="EMBL/GenBank/DDBJ databases">
        <authorList>
            <person name="Varghese N."/>
            <person name="Submissions S."/>
        </authorList>
    </citation>
    <scope>NUCLEOTIDE SEQUENCE [LARGE SCALE GENOMIC DNA]</scope>
    <source>
        <strain evidence="6">SP</strain>
    </source>
</reference>
<feature type="domain" description="Non-reducing end beta-L-arabinofuranosidase-like GH127 catalytic" evidence="1">
    <location>
        <begin position="4"/>
        <end position="378"/>
    </location>
</feature>
<keyword evidence="6" id="KW-1185">Reference proteome</keyword>
<protein>
    <submittedName>
        <fullName evidence="5">Uncharacterized protein</fullName>
    </submittedName>
</protein>
<dbReference type="STRING" id="1503961.SAMN05421736_104287"/>
<dbReference type="OrthoDB" id="9757939at2"/>
<dbReference type="GO" id="GO:0005975">
    <property type="term" value="P:carbohydrate metabolic process"/>
    <property type="evidence" value="ECO:0007669"/>
    <property type="project" value="InterPro"/>
</dbReference>
<dbReference type="InterPro" id="IPR049046">
    <property type="entry name" value="Beta-AFase-like_GH127_middle"/>
</dbReference>
<dbReference type="SUPFAM" id="SSF48208">
    <property type="entry name" value="Six-hairpin glycosidases"/>
    <property type="match status" value="1"/>
</dbReference>
<name>A0A1H3P1T1_9BACI</name>
<evidence type="ECO:0000313" key="5">
    <source>
        <dbReference type="EMBL" id="SDY94755.1"/>
    </source>
</evidence>
<proteinExistence type="predicted"/>
<dbReference type="InterPro" id="IPR008928">
    <property type="entry name" value="6-hairpin_glycosidase_sf"/>
</dbReference>
<evidence type="ECO:0000259" key="4">
    <source>
        <dbReference type="Pfam" id="PF20736"/>
    </source>
</evidence>
<feature type="domain" description="DUF4986" evidence="2">
    <location>
        <begin position="532"/>
        <end position="587"/>
    </location>
</feature>
<feature type="domain" description="Glycoside hydrolase GH146 substrate-binding" evidence="3">
    <location>
        <begin position="613"/>
        <end position="753"/>
    </location>
</feature>
<accession>A0A1H3P1T1</accession>
<dbReference type="InterPro" id="IPR012878">
    <property type="entry name" value="Beta-AFase-like_GH127_cat"/>
</dbReference>
<evidence type="ECO:0000313" key="6">
    <source>
        <dbReference type="Proteomes" id="UP000198935"/>
    </source>
</evidence>
<dbReference type="Gene3D" id="1.50.10.20">
    <property type="match status" value="1"/>
</dbReference>
<evidence type="ECO:0000259" key="2">
    <source>
        <dbReference type="Pfam" id="PF16375"/>
    </source>
</evidence>
<dbReference type="InterPro" id="IPR046544">
    <property type="entry name" value="GH146_SB_dom"/>
</dbReference>
<evidence type="ECO:0000259" key="1">
    <source>
        <dbReference type="Pfam" id="PF07944"/>
    </source>
</evidence>
<dbReference type="EMBL" id="FNPI01000004">
    <property type="protein sequence ID" value="SDY94755.1"/>
    <property type="molecule type" value="Genomic_DNA"/>
</dbReference>
<dbReference type="Pfam" id="PF07944">
    <property type="entry name" value="Beta-AFase-like_GH127_cat"/>
    <property type="match status" value="1"/>
</dbReference>